<proteinExistence type="inferred from homology"/>
<dbReference type="InterPro" id="IPR033121">
    <property type="entry name" value="PEPTIDASE_A1"/>
</dbReference>
<dbReference type="InterPro" id="IPR021109">
    <property type="entry name" value="Peptidase_aspartic_dom_sf"/>
</dbReference>
<dbReference type="InterPro" id="IPR001969">
    <property type="entry name" value="Aspartic_peptidase_AS"/>
</dbReference>
<dbReference type="GO" id="GO:0005764">
    <property type="term" value="C:lysosome"/>
    <property type="evidence" value="ECO:0007669"/>
    <property type="project" value="TreeGrafter"/>
</dbReference>
<keyword evidence="6" id="KW-0325">Glycoprotein</keyword>
<dbReference type="GeneID" id="115634746"/>
<keyword evidence="3 9" id="KW-0064">Aspartyl protease</keyword>
<dbReference type="OrthoDB" id="771136at2759"/>
<keyword evidence="4 9" id="KW-0378">Hydrolase</keyword>
<protein>
    <submittedName>
        <fullName evidence="13">Lysosomal aspartic protease</fullName>
    </submittedName>
</protein>
<dbReference type="SUPFAM" id="SSF50630">
    <property type="entry name" value="Acid proteases"/>
    <property type="match status" value="1"/>
</dbReference>
<dbReference type="PANTHER" id="PTHR47966">
    <property type="entry name" value="BETA-SITE APP-CLEAVING ENZYME, ISOFORM A-RELATED"/>
    <property type="match status" value="1"/>
</dbReference>
<evidence type="ECO:0000256" key="8">
    <source>
        <dbReference type="PIRSR" id="PIRSR601461-2"/>
    </source>
</evidence>
<feature type="disulfide bond" evidence="8">
    <location>
        <begin position="313"/>
        <end position="350"/>
    </location>
</feature>
<dbReference type="InterPro" id="IPR001461">
    <property type="entry name" value="Aspartic_peptidase_A1"/>
</dbReference>
<gene>
    <name evidence="13" type="primary">LOC115634746</name>
</gene>
<evidence type="ECO:0000256" key="4">
    <source>
        <dbReference type="ARBA" id="ARBA00022801"/>
    </source>
</evidence>
<feature type="active site" evidence="7">
    <location>
        <position position="93"/>
    </location>
</feature>
<keyword evidence="5 8" id="KW-1015">Disulfide bond</keyword>
<organism evidence="12 13">
    <name type="scientific">Drosophila lebanonensis</name>
    <name type="common">Fruit fly</name>
    <name type="synonym">Scaptodrosophila lebanonensis</name>
    <dbReference type="NCBI Taxonomy" id="7225"/>
    <lineage>
        <taxon>Eukaryota</taxon>
        <taxon>Metazoa</taxon>
        <taxon>Ecdysozoa</taxon>
        <taxon>Arthropoda</taxon>
        <taxon>Hexapoda</taxon>
        <taxon>Insecta</taxon>
        <taxon>Pterygota</taxon>
        <taxon>Neoptera</taxon>
        <taxon>Endopterygota</taxon>
        <taxon>Diptera</taxon>
        <taxon>Brachycera</taxon>
        <taxon>Muscomorpha</taxon>
        <taxon>Ephydroidea</taxon>
        <taxon>Drosophilidae</taxon>
        <taxon>Scaptodrosophila</taxon>
    </lineage>
</organism>
<reference evidence="13" key="1">
    <citation type="submission" date="2025-08" db="UniProtKB">
        <authorList>
            <consortium name="RefSeq"/>
        </authorList>
    </citation>
    <scope>IDENTIFICATION</scope>
    <source>
        <strain evidence="13">11010-0011.00</strain>
        <tissue evidence="13">Whole body</tissue>
    </source>
</reference>
<evidence type="ECO:0000256" key="6">
    <source>
        <dbReference type="ARBA" id="ARBA00023180"/>
    </source>
</evidence>
<dbReference type="AlphaFoldDB" id="A0A6J2UM58"/>
<keyword evidence="10" id="KW-0732">Signal</keyword>
<evidence type="ECO:0000256" key="1">
    <source>
        <dbReference type="ARBA" id="ARBA00007447"/>
    </source>
</evidence>
<dbReference type="PRINTS" id="PR00792">
    <property type="entry name" value="PEPSIN"/>
</dbReference>
<evidence type="ECO:0000313" key="13">
    <source>
        <dbReference type="RefSeq" id="XP_030388498.1"/>
    </source>
</evidence>
<feature type="disulfide bond" evidence="8">
    <location>
        <begin position="270"/>
        <end position="274"/>
    </location>
</feature>
<evidence type="ECO:0000256" key="3">
    <source>
        <dbReference type="ARBA" id="ARBA00022750"/>
    </source>
</evidence>
<dbReference type="PROSITE" id="PS51767">
    <property type="entry name" value="PEPTIDASE_A1"/>
    <property type="match status" value="1"/>
</dbReference>
<dbReference type="Gene3D" id="2.40.70.10">
    <property type="entry name" value="Acid Proteases"/>
    <property type="match status" value="2"/>
</dbReference>
<evidence type="ECO:0000256" key="10">
    <source>
        <dbReference type="SAM" id="SignalP"/>
    </source>
</evidence>
<evidence type="ECO:0000313" key="12">
    <source>
        <dbReference type="Proteomes" id="UP000504634"/>
    </source>
</evidence>
<name>A0A6J2UM58_DROLE</name>
<keyword evidence="2 9" id="KW-0645">Protease</keyword>
<feature type="domain" description="Peptidase A1" evidence="11">
    <location>
        <begin position="75"/>
        <end position="391"/>
    </location>
</feature>
<feature type="disulfide bond" evidence="8">
    <location>
        <begin position="106"/>
        <end position="113"/>
    </location>
</feature>
<evidence type="ECO:0000256" key="5">
    <source>
        <dbReference type="ARBA" id="ARBA00023157"/>
    </source>
</evidence>
<dbReference type="RefSeq" id="XP_030388498.1">
    <property type="nucleotide sequence ID" value="XM_030532638.1"/>
</dbReference>
<dbReference type="GO" id="GO:0004190">
    <property type="term" value="F:aspartic-type endopeptidase activity"/>
    <property type="evidence" value="ECO:0007669"/>
    <property type="project" value="UniProtKB-KW"/>
</dbReference>
<evidence type="ECO:0000256" key="7">
    <source>
        <dbReference type="PIRSR" id="PIRSR601461-1"/>
    </source>
</evidence>
<evidence type="ECO:0000256" key="9">
    <source>
        <dbReference type="RuleBase" id="RU000454"/>
    </source>
</evidence>
<accession>A0A6J2UM58</accession>
<dbReference type="PANTHER" id="PTHR47966:SF51">
    <property type="entry name" value="BETA-SITE APP-CLEAVING ENZYME, ISOFORM A-RELATED"/>
    <property type="match status" value="1"/>
</dbReference>
<dbReference type="GO" id="GO:0006508">
    <property type="term" value="P:proteolysis"/>
    <property type="evidence" value="ECO:0007669"/>
    <property type="project" value="UniProtKB-KW"/>
</dbReference>
<keyword evidence="12" id="KW-1185">Reference proteome</keyword>
<sequence>MYSLLKLLLQLLTLLLLDAAEPRLHQRLFRVPLRRFPSARQRFEQFGIRIDKLRLKYSVVGVHKEPLSNYLDAQYFGPLTIGTPPQKFNVIFDTGSANLWVPSATCASTMLACMIHSRYNAKRSSSYRPNGEPFAIHYGSGSLSGYLSRDTVRVAGLEIKEQTFAEATKMPGPIFLAAKFDGIFGLAYHSISMGNVKPPFYAMMEQHLLARPVFSVYLNRNSRERDGGALIFGGSDPRHYRGNFTYVMVSHRSYWQVKMESAHINTLHLCQHGCEVIIDTGTSFLALPYEQAILINESIGGTPSEYGQYLIPCDSVSKLPVMSFRLGGRVFQLEGKDYIFTDMFRDKTVCASAFIAVDLPSPSGPLWILGDVFLGKYYTEFDMGNHRIGFADTK</sequence>
<feature type="active site" evidence="7">
    <location>
        <position position="279"/>
    </location>
</feature>
<dbReference type="Proteomes" id="UP000504634">
    <property type="component" value="Unplaced"/>
</dbReference>
<evidence type="ECO:0000259" key="11">
    <source>
        <dbReference type="PROSITE" id="PS51767"/>
    </source>
</evidence>
<dbReference type="FunFam" id="2.40.70.10:FF:000002">
    <property type="entry name" value="Vacuolar aspartic proteinase"/>
    <property type="match status" value="1"/>
</dbReference>
<dbReference type="PROSITE" id="PS00141">
    <property type="entry name" value="ASP_PROTEASE"/>
    <property type="match status" value="2"/>
</dbReference>
<dbReference type="Pfam" id="PF00026">
    <property type="entry name" value="Asp"/>
    <property type="match status" value="1"/>
</dbReference>
<feature type="chain" id="PRO_5027096055" evidence="10">
    <location>
        <begin position="20"/>
        <end position="394"/>
    </location>
</feature>
<dbReference type="FunFam" id="2.40.70.10:FF:000149">
    <property type="entry name" value="Uncharacterized protein"/>
    <property type="match status" value="1"/>
</dbReference>
<feature type="signal peptide" evidence="10">
    <location>
        <begin position="1"/>
        <end position="19"/>
    </location>
</feature>
<evidence type="ECO:0000256" key="2">
    <source>
        <dbReference type="ARBA" id="ARBA00022670"/>
    </source>
</evidence>
<comment type="similarity">
    <text evidence="1 9">Belongs to the peptidase A1 family.</text>
</comment>